<dbReference type="EMBL" id="CAJZBQ010000013">
    <property type="protein sequence ID" value="CAG9315215.1"/>
    <property type="molecule type" value="Genomic_DNA"/>
</dbReference>
<name>A0AAU9IK78_9CILI</name>
<reference evidence="1" key="1">
    <citation type="submission" date="2021-09" db="EMBL/GenBank/DDBJ databases">
        <authorList>
            <consortium name="AG Swart"/>
            <person name="Singh M."/>
            <person name="Singh A."/>
            <person name="Seah K."/>
            <person name="Emmerich C."/>
        </authorList>
    </citation>
    <scope>NUCLEOTIDE SEQUENCE</scope>
    <source>
        <strain evidence="1">ATCC30299</strain>
    </source>
</reference>
<accession>A0AAU9IK78</accession>
<comment type="caution">
    <text evidence="1">The sequence shown here is derived from an EMBL/GenBank/DDBJ whole genome shotgun (WGS) entry which is preliminary data.</text>
</comment>
<evidence type="ECO:0000313" key="2">
    <source>
        <dbReference type="Proteomes" id="UP001162131"/>
    </source>
</evidence>
<dbReference type="AlphaFoldDB" id="A0AAU9IK78"/>
<proteinExistence type="predicted"/>
<keyword evidence="2" id="KW-1185">Reference proteome</keyword>
<organism evidence="1 2">
    <name type="scientific">Blepharisma stoltei</name>
    <dbReference type="NCBI Taxonomy" id="1481888"/>
    <lineage>
        <taxon>Eukaryota</taxon>
        <taxon>Sar</taxon>
        <taxon>Alveolata</taxon>
        <taxon>Ciliophora</taxon>
        <taxon>Postciliodesmatophora</taxon>
        <taxon>Heterotrichea</taxon>
        <taxon>Heterotrichida</taxon>
        <taxon>Blepharismidae</taxon>
        <taxon>Blepharisma</taxon>
    </lineage>
</organism>
<sequence length="555" mass="63847">MQEIDFKCLFQNATYPAKASIQFSNCLNVQISEVPSGFSPFENSSQSETYTITNPVYQLIYDKPSETLTFIFNLKEMHKLGKALMQEIANTIEQKINQINFHSVLISNRIEQVVQELSNYFNISMQTLTHESSTVLIKTSNKEISLTTKIINNRDGPNKEGIPQPALIAHPSLLTAQLYEIYWYMRCPVNLSEIYRSLCLSAEFQLILDECLSDFAHLAGKNYVPYSYQAAGFKCMANSFDEVKICYMNVHMVSIRIQSFSTTLEIADMGLIYPKLKPIHKFAECLHHLVTKTLEDPDLKGYSNTIKIGDKEPLYQTLELHKPQHVKRALSFILNFIASMHALLSSMIFLNRNINELFPGAQVVKQGALEAAAILSRIGEFRFNFKIKLSNSETQHGYIVNLVLDIEAVPKKDIERQRLESMRFIYIEYFRQKILNVYKVIPEVLNGFLMSFLTPVHLLKQITDLMEEELKSNSFEILWHNFDAKQERVDFSVRIWKGTRYLDIKISIDGRAPKITTNLKADFLVNIVSSQPTSLQIIQSLLTYSFEEIKSKLEF</sequence>
<protein>
    <submittedName>
        <fullName evidence="1">Uncharacterized protein</fullName>
    </submittedName>
</protein>
<dbReference type="Proteomes" id="UP001162131">
    <property type="component" value="Unassembled WGS sequence"/>
</dbReference>
<evidence type="ECO:0000313" key="1">
    <source>
        <dbReference type="EMBL" id="CAG9315215.1"/>
    </source>
</evidence>
<gene>
    <name evidence="1" type="ORF">BSTOLATCC_MIC12989</name>
</gene>